<evidence type="ECO:0000256" key="2">
    <source>
        <dbReference type="SAM" id="Phobius"/>
    </source>
</evidence>
<accession>A0A315XYK3</accession>
<feature type="region of interest" description="Disordered" evidence="1">
    <location>
        <begin position="170"/>
        <end position="197"/>
    </location>
</feature>
<evidence type="ECO:0000313" key="4">
    <source>
        <dbReference type="Proteomes" id="UP000245720"/>
    </source>
</evidence>
<reference evidence="3 4" key="1">
    <citation type="submission" date="2018-05" db="EMBL/GenBank/DDBJ databases">
        <title>The Hungate 1000. A catalogue of reference genomes from the rumen microbiome.</title>
        <authorList>
            <person name="Kelly W."/>
        </authorList>
    </citation>
    <scope>NUCLEOTIDE SEQUENCE [LARGE SCALE GENOMIC DNA]</scope>
    <source>
        <strain evidence="3 4">SAb67</strain>
    </source>
</reference>
<evidence type="ECO:0000313" key="3">
    <source>
        <dbReference type="EMBL" id="PWJ11631.1"/>
    </source>
</evidence>
<gene>
    <name evidence="3" type="ORF">IE37_02395</name>
</gene>
<comment type="caution">
    <text evidence="3">The sequence shown here is derived from an EMBL/GenBank/DDBJ whole genome shotgun (WGS) entry which is preliminary data.</text>
</comment>
<evidence type="ECO:0008006" key="5">
    <source>
        <dbReference type="Google" id="ProtNLM"/>
    </source>
</evidence>
<keyword evidence="2" id="KW-1133">Transmembrane helix</keyword>
<proteinExistence type="predicted"/>
<protein>
    <recommendedName>
        <fullName evidence="5">DUF4367 domain-containing protein</fullName>
    </recommendedName>
</protein>
<name>A0A315XYK3_RUMFL</name>
<feature type="transmembrane region" description="Helical" evidence="2">
    <location>
        <begin position="86"/>
        <end position="106"/>
    </location>
</feature>
<sequence>MNKEWFNLKDISITDKLSDKNMLYDLQRLLDEELAKPLEERDLDAVKDITDAIVGINDEEIPKPVGAEGILAEVSARKKRGRIVQLRRWAAVISACFAVCIALNFYTLRTYGYNVVETLIKAVSSGFSVDLAHFDDQLPLSPATTATTVTTDDMQSVTTVTVTTIKSQSTLGSTEAETTEPITTTRSAGGSTPSVSADPLSEALGNSAEAAEPVVRAIWEASSQNGMEVCYPTYIPLDAEGLELTDSSSEQLKDSKDLYFTFSNGEKTLDLIIEEYISKDLMPEAVIPSDKMDYYLMESADYNGFIIFEDESNTALFVYGNTVYTLHTRGFDRSDIRDIAENFVPFFTGSSEK</sequence>
<dbReference type="Proteomes" id="UP000245720">
    <property type="component" value="Unassembled WGS sequence"/>
</dbReference>
<organism evidence="3 4">
    <name type="scientific">Ruminococcus flavefaciens</name>
    <dbReference type="NCBI Taxonomy" id="1265"/>
    <lineage>
        <taxon>Bacteria</taxon>
        <taxon>Bacillati</taxon>
        <taxon>Bacillota</taxon>
        <taxon>Clostridia</taxon>
        <taxon>Eubacteriales</taxon>
        <taxon>Oscillospiraceae</taxon>
        <taxon>Ruminococcus</taxon>
    </lineage>
</organism>
<feature type="compositionally biased region" description="Polar residues" evidence="1">
    <location>
        <begin position="186"/>
        <end position="195"/>
    </location>
</feature>
<dbReference type="AlphaFoldDB" id="A0A315XYK3"/>
<evidence type="ECO:0000256" key="1">
    <source>
        <dbReference type="SAM" id="MobiDB-lite"/>
    </source>
</evidence>
<keyword evidence="2" id="KW-0472">Membrane</keyword>
<feature type="compositionally biased region" description="Low complexity" evidence="1">
    <location>
        <begin position="174"/>
        <end position="185"/>
    </location>
</feature>
<keyword evidence="2" id="KW-0812">Transmembrane</keyword>
<dbReference type="EMBL" id="QGDI01000009">
    <property type="protein sequence ID" value="PWJ11631.1"/>
    <property type="molecule type" value="Genomic_DNA"/>
</dbReference>